<keyword evidence="3" id="KW-1185">Reference proteome</keyword>
<dbReference type="Proteomes" id="UP000605970">
    <property type="component" value="Unassembled WGS sequence"/>
</dbReference>
<proteinExistence type="predicted"/>
<feature type="chain" id="PRO_5035734052" evidence="1">
    <location>
        <begin position="18"/>
        <end position="94"/>
    </location>
</feature>
<evidence type="ECO:0000256" key="1">
    <source>
        <dbReference type="SAM" id="SignalP"/>
    </source>
</evidence>
<comment type="caution">
    <text evidence="2">The sequence shown here is derived from an EMBL/GenBank/DDBJ whole genome shotgun (WGS) entry which is preliminary data.</text>
</comment>
<organism evidence="2 3">
    <name type="scientific">Meloidogyne graminicola</name>
    <dbReference type="NCBI Taxonomy" id="189291"/>
    <lineage>
        <taxon>Eukaryota</taxon>
        <taxon>Metazoa</taxon>
        <taxon>Ecdysozoa</taxon>
        <taxon>Nematoda</taxon>
        <taxon>Chromadorea</taxon>
        <taxon>Rhabditida</taxon>
        <taxon>Tylenchina</taxon>
        <taxon>Tylenchomorpha</taxon>
        <taxon>Tylenchoidea</taxon>
        <taxon>Meloidogynidae</taxon>
        <taxon>Meloidogyninae</taxon>
        <taxon>Meloidogyne</taxon>
    </lineage>
</organism>
<protein>
    <submittedName>
        <fullName evidence="2">Uncharacterized protein</fullName>
    </submittedName>
</protein>
<sequence>MTLKIFPFLLILHYVIANLTTNSEIKENKTSDSKVQLVLDELQEDNNKGGLIESEGILDHLDYFEIDQEATTGDKAPQTNIMRRRRICLFPWNC</sequence>
<name>A0A8S9ZR65_9BILA</name>
<evidence type="ECO:0000313" key="3">
    <source>
        <dbReference type="Proteomes" id="UP000605970"/>
    </source>
</evidence>
<feature type="signal peptide" evidence="1">
    <location>
        <begin position="1"/>
        <end position="17"/>
    </location>
</feature>
<evidence type="ECO:0000313" key="2">
    <source>
        <dbReference type="EMBL" id="KAF7635546.1"/>
    </source>
</evidence>
<dbReference type="EMBL" id="JABEBT010000041">
    <property type="protein sequence ID" value="KAF7635546.1"/>
    <property type="molecule type" value="Genomic_DNA"/>
</dbReference>
<dbReference type="AlphaFoldDB" id="A0A8S9ZR65"/>
<keyword evidence="1" id="KW-0732">Signal</keyword>
<accession>A0A8S9ZR65</accession>
<dbReference type="OrthoDB" id="5888231at2759"/>
<gene>
    <name evidence="2" type="ORF">Mgra_00005088</name>
</gene>
<reference evidence="2" key="1">
    <citation type="journal article" date="2020" name="Ecol. Evol.">
        <title>Genome structure and content of the rice root-knot nematode (Meloidogyne graminicola).</title>
        <authorList>
            <person name="Phan N.T."/>
            <person name="Danchin E.G.J."/>
            <person name="Klopp C."/>
            <person name="Perfus-Barbeoch L."/>
            <person name="Kozlowski D.K."/>
            <person name="Koutsovoulos G.D."/>
            <person name="Lopez-Roques C."/>
            <person name="Bouchez O."/>
            <person name="Zahm M."/>
            <person name="Besnard G."/>
            <person name="Bellafiore S."/>
        </authorList>
    </citation>
    <scope>NUCLEOTIDE SEQUENCE</scope>
    <source>
        <strain evidence="2">VN-18</strain>
    </source>
</reference>